<keyword evidence="2" id="KW-1185">Reference proteome</keyword>
<evidence type="ECO:0000313" key="1">
    <source>
        <dbReference type="EMBL" id="CAG7716584.1"/>
    </source>
</evidence>
<organism evidence="1 2">
    <name type="scientific">Allacma fusca</name>
    <dbReference type="NCBI Taxonomy" id="39272"/>
    <lineage>
        <taxon>Eukaryota</taxon>
        <taxon>Metazoa</taxon>
        <taxon>Ecdysozoa</taxon>
        <taxon>Arthropoda</taxon>
        <taxon>Hexapoda</taxon>
        <taxon>Collembola</taxon>
        <taxon>Symphypleona</taxon>
        <taxon>Sminthuridae</taxon>
        <taxon>Allacma</taxon>
    </lineage>
</organism>
<reference evidence="1" key="1">
    <citation type="submission" date="2021-06" db="EMBL/GenBank/DDBJ databases">
        <authorList>
            <person name="Hodson N. C."/>
            <person name="Mongue J. A."/>
            <person name="Jaron S. K."/>
        </authorList>
    </citation>
    <scope>NUCLEOTIDE SEQUENCE</scope>
</reference>
<accession>A0A8J2NVW1</accession>
<dbReference type="AlphaFoldDB" id="A0A8J2NVW1"/>
<gene>
    <name evidence="1" type="ORF">AFUS01_LOCUS6084</name>
</gene>
<protein>
    <submittedName>
        <fullName evidence="1">Uncharacterized protein</fullName>
    </submittedName>
</protein>
<name>A0A8J2NVW1_9HEXA</name>
<comment type="caution">
    <text evidence="1">The sequence shown here is derived from an EMBL/GenBank/DDBJ whole genome shotgun (WGS) entry which is preliminary data.</text>
</comment>
<dbReference type="EMBL" id="CAJVCH010039623">
    <property type="protein sequence ID" value="CAG7716584.1"/>
    <property type="molecule type" value="Genomic_DNA"/>
</dbReference>
<dbReference type="Proteomes" id="UP000708208">
    <property type="component" value="Unassembled WGS sequence"/>
</dbReference>
<proteinExistence type="predicted"/>
<sequence>MTVSYTFPFTQEIPSIVGVDTHLLLPPLIPAPSLDGSMQKKFFVPGNLPHSKFSKFLPVTGNSFILRCRT</sequence>
<evidence type="ECO:0000313" key="2">
    <source>
        <dbReference type="Proteomes" id="UP000708208"/>
    </source>
</evidence>